<proteinExistence type="predicted"/>
<evidence type="ECO:0000256" key="1">
    <source>
        <dbReference type="SAM" id="Coils"/>
    </source>
</evidence>
<protein>
    <submittedName>
        <fullName evidence="3">Uncharacterized protein</fullName>
    </submittedName>
</protein>
<comment type="caution">
    <text evidence="3">The sequence shown here is derived from an EMBL/GenBank/DDBJ whole genome shotgun (WGS) entry which is preliminary data.</text>
</comment>
<keyword evidence="1" id="KW-0175">Coiled coil</keyword>
<dbReference type="AlphaFoldDB" id="A0A4E0RAH2"/>
<evidence type="ECO:0000313" key="3">
    <source>
        <dbReference type="EMBL" id="THD23021.1"/>
    </source>
</evidence>
<accession>A0A4E0RAH2</accession>
<feature type="region of interest" description="Disordered" evidence="2">
    <location>
        <begin position="316"/>
        <end position="346"/>
    </location>
</feature>
<feature type="compositionally biased region" description="Polar residues" evidence="2">
    <location>
        <begin position="1"/>
        <end position="16"/>
    </location>
</feature>
<reference evidence="3" key="1">
    <citation type="submission" date="2019-03" db="EMBL/GenBank/DDBJ databases">
        <title>Improved annotation for the trematode Fasciola hepatica.</title>
        <authorList>
            <person name="Choi Y.-J."/>
            <person name="Martin J."/>
            <person name="Mitreva M."/>
        </authorList>
    </citation>
    <scope>NUCLEOTIDE SEQUENCE [LARGE SCALE GENOMIC DNA]</scope>
</reference>
<evidence type="ECO:0000256" key="2">
    <source>
        <dbReference type="SAM" id="MobiDB-lite"/>
    </source>
</evidence>
<sequence>MSNNTESVSDEQQQRSTHSEISENPVEVWSRNGDADRENNYLVAENQKLLAELDAGQKREAELIEHLVSAQMRVDKLQAIRLAQKRTIADLKHSSLGRHGTGAQLDEASQATNKGLATSIRIRELEREVDYLTAHVEELSAKSQSKAAAWKYIEAQKDSLQVREELSKTRTLVEDLNDQIVQLRVSTSQAKREASLVQVELASMRRAHEEYAKKTREQINRLMRQIGAERRKAVHQTRAEIRQLDEMDSAERQQALEELRNEVGWLKYLSTVLQETCDALKLEHEQTKETETTLAHTKSELRRVRRELATVKLRAIAANTPSGPDQGLTTNDSVNSADRDEHKSFDSPIRNPLLQLKLENHKLHKLVQLLRTRLVRKDPVFQSQYQFISGV</sequence>
<dbReference type="EMBL" id="JXXN02002385">
    <property type="protein sequence ID" value="THD23021.1"/>
    <property type="molecule type" value="Genomic_DNA"/>
</dbReference>
<feature type="region of interest" description="Disordered" evidence="2">
    <location>
        <begin position="1"/>
        <end position="35"/>
    </location>
</feature>
<feature type="coiled-coil region" evidence="1">
    <location>
        <begin position="173"/>
        <end position="232"/>
    </location>
</feature>
<feature type="compositionally biased region" description="Polar residues" evidence="2">
    <location>
        <begin position="319"/>
        <end position="336"/>
    </location>
</feature>
<gene>
    <name evidence="3" type="ORF">D915_006176</name>
</gene>
<name>A0A4E0RAH2_FASHE</name>
<keyword evidence="4" id="KW-1185">Reference proteome</keyword>
<organism evidence="3 4">
    <name type="scientific">Fasciola hepatica</name>
    <name type="common">Liver fluke</name>
    <dbReference type="NCBI Taxonomy" id="6192"/>
    <lineage>
        <taxon>Eukaryota</taxon>
        <taxon>Metazoa</taxon>
        <taxon>Spiralia</taxon>
        <taxon>Lophotrochozoa</taxon>
        <taxon>Platyhelminthes</taxon>
        <taxon>Trematoda</taxon>
        <taxon>Digenea</taxon>
        <taxon>Plagiorchiida</taxon>
        <taxon>Echinostomata</taxon>
        <taxon>Echinostomatoidea</taxon>
        <taxon>Fasciolidae</taxon>
        <taxon>Fasciola</taxon>
    </lineage>
</organism>
<dbReference type="Proteomes" id="UP000230066">
    <property type="component" value="Unassembled WGS sequence"/>
</dbReference>
<evidence type="ECO:0000313" key="4">
    <source>
        <dbReference type="Proteomes" id="UP000230066"/>
    </source>
</evidence>